<evidence type="ECO:0000256" key="2">
    <source>
        <dbReference type="SAM" id="MobiDB-lite"/>
    </source>
</evidence>
<dbReference type="Proteomes" id="UP000827892">
    <property type="component" value="Chromosome X"/>
</dbReference>
<keyword evidence="1" id="KW-0175">Coiled coil</keyword>
<evidence type="ECO:0000313" key="3">
    <source>
        <dbReference type="EMBL" id="ULT81460.1"/>
    </source>
</evidence>
<feature type="coiled-coil region" evidence="1">
    <location>
        <begin position="187"/>
        <end position="214"/>
    </location>
</feature>
<sequence length="287" mass="33398">MVFGKCARENAIQSSTALIMHDNYAAAKQWTWMPVETILWNMLFGKIKVEDKMTKFMRSALMRSLTKIERELQIIQKKKHEYGRSNSTRVRLNDQHHEADNIYKRVYKRLSKGIVEWSTTNETTSMSNVQTAANTIDQLKATNSKQDRTVNNTSNQSNATNSTEDPLAIKKAIIDLGKKYGETIARHKKASAEVKKAKRSEKSHKEKLEELVLKKRVSQNQSKWDSYSRCIRETFELIRASEEDIKRALETEESTKDDMETAEPEWKFESMCSGEAYYKNGEWKWHN</sequence>
<proteinExistence type="predicted"/>
<evidence type="ECO:0000313" key="4">
    <source>
        <dbReference type="Proteomes" id="UP000827892"/>
    </source>
</evidence>
<protein>
    <submittedName>
        <fullName evidence="3">Uncharacterized protein</fullName>
    </submittedName>
</protein>
<dbReference type="AlphaFoldDB" id="A0AAE8ZNV6"/>
<gene>
    <name evidence="3" type="ORF">L3Y34_011405</name>
</gene>
<evidence type="ECO:0000256" key="1">
    <source>
        <dbReference type="SAM" id="Coils"/>
    </source>
</evidence>
<reference evidence="3 4" key="1">
    <citation type="submission" date="2022-05" db="EMBL/GenBank/DDBJ databases">
        <title>Chromosome-level reference genomes for two strains of Caenorhabditis briggsae: an improved platform for comparative genomics.</title>
        <authorList>
            <person name="Stevens L."/>
            <person name="Andersen E.C."/>
        </authorList>
    </citation>
    <scope>NUCLEOTIDE SEQUENCE [LARGE SCALE GENOMIC DNA]</scope>
    <source>
        <strain evidence="3">QX1410_ONT</strain>
        <tissue evidence="3">Whole-organism</tissue>
    </source>
</reference>
<accession>A0AAE8ZNV6</accession>
<name>A0AAE8ZNV6_CAEBR</name>
<organism evidence="3 4">
    <name type="scientific">Caenorhabditis briggsae</name>
    <dbReference type="NCBI Taxonomy" id="6238"/>
    <lineage>
        <taxon>Eukaryota</taxon>
        <taxon>Metazoa</taxon>
        <taxon>Ecdysozoa</taxon>
        <taxon>Nematoda</taxon>
        <taxon>Chromadorea</taxon>
        <taxon>Rhabditida</taxon>
        <taxon>Rhabditina</taxon>
        <taxon>Rhabditomorpha</taxon>
        <taxon>Rhabditoidea</taxon>
        <taxon>Rhabditidae</taxon>
        <taxon>Peloderinae</taxon>
        <taxon>Caenorhabditis</taxon>
    </lineage>
</organism>
<dbReference type="EMBL" id="CP090896">
    <property type="protein sequence ID" value="ULT81460.1"/>
    <property type="molecule type" value="Genomic_DNA"/>
</dbReference>
<feature type="compositionally biased region" description="Low complexity" evidence="2">
    <location>
        <begin position="151"/>
        <end position="163"/>
    </location>
</feature>
<feature type="region of interest" description="Disordered" evidence="2">
    <location>
        <begin position="141"/>
        <end position="164"/>
    </location>
</feature>